<proteinExistence type="predicted"/>
<evidence type="ECO:0000313" key="1">
    <source>
        <dbReference type="EMBL" id="UXH38774.1"/>
    </source>
</evidence>
<reference evidence="1" key="1">
    <citation type="submission" date="2022-09" db="EMBL/GenBank/DDBJ databases">
        <title>Complete genome sequence of Pseudomonas promysalinigenes strain RL-WG26, a newly isolated PGPR with the potential for plant salinity stress alleviation.</title>
        <authorList>
            <person name="Ren L."/>
            <person name="Wang G."/>
            <person name="Hu H."/>
        </authorList>
    </citation>
    <scope>NUCLEOTIDE SEQUENCE</scope>
    <source>
        <strain evidence="1">RL-WG26</strain>
    </source>
</reference>
<name>A0ABY6AJ75_9PSED</name>
<dbReference type="Gene3D" id="3.40.50.1000">
    <property type="entry name" value="HAD superfamily/HAD-like"/>
    <property type="match status" value="1"/>
</dbReference>
<dbReference type="EMBL" id="CP104557">
    <property type="protein sequence ID" value="UXH38774.1"/>
    <property type="molecule type" value="Genomic_DNA"/>
</dbReference>
<organism evidence="1 2">
    <name type="scientific">Pseudomonas promysalinigenes</name>
    <dbReference type="NCBI Taxonomy" id="485898"/>
    <lineage>
        <taxon>Bacteria</taxon>
        <taxon>Pseudomonadati</taxon>
        <taxon>Pseudomonadota</taxon>
        <taxon>Gammaproteobacteria</taxon>
        <taxon>Pseudomonadales</taxon>
        <taxon>Pseudomonadaceae</taxon>
        <taxon>Pseudomonas</taxon>
    </lineage>
</organism>
<accession>A0ABY6AJ75</accession>
<dbReference type="InterPro" id="IPR036412">
    <property type="entry name" value="HAD-like_sf"/>
</dbReference>
<sequence>MQVILFDLDFTLANTLSCQPYLTSTKGREEVLNYLTRSPLDVRDYGKELIESFNAAADKDFSVAVVSDSPKNYCIKVLECCGYKIDSRLVFGNQKKPLVDFDSLKKNLADVLGVGVSEMNFLVVGDSPKDIYFAHQIRAPSVFAAWGTRYPVAQVERSKPSRTASNFQQLKKHVDDFLHNKLDFVFYDFYQGYNLFDPDFLTAKLLGDESVGYAREYVPYFENYRDSRDKYSSLDLKQIVKHAKNYEVSHHHYNFKMKHFGGGGIYDTTRSLKSLAGIYKRDFVRWLNELGVHGTVLLVPVPPSVPQECNLSNPVALISEWWSGWVSGEFDNIDVVNFDVFRRIVPKQSSHSTQGRRHMDDQLPTLGVEHGSCYKGGKVNYVIILDDVVTSGSHMNAIASIISSTSVVPGSPKILGYALFKTVHPENDSSIDNLIDFSFLE</sequence>
<keyword evidence="2" id="KW-1185">Reference proteome</keyword>
<dbReference type="SUPFAM" id="SSF56784">
    <property type="entry name" value="HAD-like"/>
    <property type="match status" value="1"/>
</dbReference>
<gene>
    <name evidence="1" type="ORF">N5C08_17600</name>
</gene>
<protein>
    <recommendedName>
        <fullName evidence="3">HAD family hydrolase</fullName>
    </recommendedName>
</protein>
<dbReference type="Proteomes" id="UP001064504">
    <property type="component" value="Chromosome"/>
</dbReference>
<dbReference type="RefSeq" id="WP_261743896.1">
    <property type="nucleotide sequence ID" value="NZ_CP104557.1"/>
</dbReference>
<evidence type="ECO:0008006" key="3">
    <source>
        <dbReference type="Google" id="ProtNLM"/>
    </source>
</evidence>
<dbReference type="InterPro" id="IPR023214">
    <property type="entry name" value="HAD_sf"/>
</dbReference>
<evidence type="ECO:0000313" key="2">
    <source>
        <dbReference type="Proteomes" id="UP001064504"/>
    </source>
</evidence>